<feature type="domain" description="Ig-like" evidence="7">
    <location>
        <begin position="775"/>
        <end position="833"/>
    </location>
</feature>
<dbReference type="CDD" id="cd00096">
    <property type="entry name" value="Ig"/>
    <property type="match status" value="3"/>
</dbReference>
<dbReference type="FunFam" id="2.60.40.10:FF:000502">
    <property type="entry name" value="obscurin-like protein 1 isoform X2"/>
    <property type="match status" value="2"/>
</dbReference>
<feature type="domain" description="Fibronectin type-III" evidence="8">
    <location>
        <begin position="487"/>
        <end position="586"/>
    </location>
</feature>
<dbReference type="FunFam" id="2.60.40.10:FF:002120">
    <property type="entry name" value="obscurin-like isoform X3"/>
    <property type="match status" value="1"/>
</dbReference>
<feature type="domain" description="Ig-like" evidence="7">
    <location>
        <begin position="1358"/>
        <end position="1428"/>
    </location>
</feature>
<dbReference type="InterPro" id="IPR013783">
    <property type="entry name" value="Ig-like_fold"/>
</dbReference>
<evidence type="ECO:0000256" key="5">
    <source>
        <dbReference type="ARBA" id="ARBA00023157"/>
    </source>
</evidence>
<organism evidence="9 10">
    <name type="scientific">Sinocyclocheilus grahami</name>
    <name type="common">Dianchi golden-line fish</name>
    <name type="synonym">Barbus grahami</name>
    <dbReference type="NCBI Taxonomy" id="75366"/>
    <lineage>
        <taxon>Eukaryota</taxon>
        <taxon>Metazoa</taxon>
        <taxon>Chordata</taxon>
        <taxon>Craniata</taxon>
        <taxon>Vertebrata</taxon>
        <taxon>Euteleostomi</taxon>
        <taxon>Actinopterygii</taxon>
        <taxon>Neopterygii</taxon>
        <taxon>Teleostei</taxon>
        <taxon>Ostariophysi</taxon>
        <taxon>Cypriniformes</taxon>
        <taxon>Cyprinidae</taxon>
        <taxon>Cyprininae</taxon>
        <taxon>Sinocyclocheilus</taxon>
    </lineage>
</organism>
<evidence type="ECO:0000259" key="8">
    <source>
        <dbReference type="PROSITE" id="PS50853"/>
    </source>
</evidence>
<evidence type="ECO:0000256" key="3">
    <source>
        <dbReference type="ARBA" id="ARBA00022553"/>
    </source>
</evidence>
<dbReference type="InterPro" id="IPR052385">
    <property type="entry name" value="Obscurin/Obscurin-like_Reg"/>
</dbReference>
<feature type="domain" description="Ig-like" evidence="7">
    <location>
        <begin position="1250"/>
        <end position="1334"/>
    </location>
</feature>
<dbReference type="SMART" id="SM00409">
    <property type="entry name" value="IG"/>
    <property type="match status" value="17"/>
</dbReference>
<dbReference type="InterPro" id="IPR003598">
    <property type="entry name" value="Ig_sub2"/>
</dbReference>
<dbReference type="FunFam" id="2.60.40.10:FF:001084">
    <property type="entry name" value="obscurin-like isoform X3"/>
    <property type="match status" value="2"/>
</dbReference>
<dbReference type="InterPro" id="IPR007110">
    <property type="entry name" value="Ig-like_dom"/>
</dbReference>
<reference evidence="9" key="1">
    <citation type="submission" date="2025-08" db="UniProtKB">
        <authorList>
            <consortium name="Ensembl"/>
        </authorList>
    </citation>
    <scope>IDENTIFICATION</scope>
</reference>
<dbReference type="PANTHER" id="PTHR35971">
    <property type="entry name" value="SI:DKEY-31G6.6"/>
    <property type="match status" value="1"/>
</dbReference>
<dbReference type="PANTHER" id="PTHR35971:SF5">
    <property type="entry name" value="OBSCURIN LIKE CYTOSKELETAL ADAPTOR 1"/>
    <property type="match status" value="1"/>
</dbReference>
<reference evidence="9" key="2">
    <citation type="submission" date="2025-09" db="UniProtKB">
        <authorList>
            <consortium name="Ensembl"/>
        </authorList>
    </citation>
    <scope>IDENTIFICATION</scope>
</reference>
<dbReference type="FunFam" id="2.60.40.10:FF:000211">
    <property type="entry name" value="Obscurin-like protein 1"/>
    <property type="match status" value="6"/>
</dbReference>
<dbReference type="FunFam" id="2.60.40.10:FF:000464">
    <property type="entry name" value="Putative obscurin-like protein 1"/>
    <property type="match status" value="1"/>
</dbReference>
<evidence type="ECO:0000256" key="4">
    <source>
        <dbReference type="ARBA" id="ARBA00022737"/>
    </source>
</evidence>
<dbReference type="InterPro" id="IPR036116">
    <property type="entry name" value="FN3_sf"/>
</dbReference>
<feature type="domain" description="Ig-like" evidence="7">
    <location>
        <begin position="8"/>
        <end position="98"/>
    </location>
</feature>
<name>A0A672M2S5_SINGR</name>
<feature type="domain" description="Ig-like" evidence="7">
    <location>
        <begin position="674"/>
        <end position="752"/>
    </location>
</feature>
<dbReference type="SUPFAM" id="SSF48726">
    <property type="entry name" value="Immunoglobulin"/>
    <property type="match status" value="17"/>
</dbReference>
<evidence type="ECO:0000256" key="6">
    <source>
        <dbReference type="ARBA" id="ARBA00023319"/>
    </source>
</evidence>
<keyword evidence="5" id="KW-1015">Disulfide bond</keyword>
<dbReference type="Proteomes" id="UP000472262">
    <property type="component" value="Unassembled WGS sequence"/>
</dbReference>
<evidence type="ECO:0000256" key="2">
    <source>
        <dbReference type="ARBA" id="ARBA00022490"/>
    </source>
</evidence>
<dbReference type="InterPro" id="IPR036179">
    <property type="entry name" value="Ig-like_dom_sf"/>
</dbReference>
<dbReference type="InParanoid" id="A0A672M2S5"/>
<keyword evidence="10" id="KW-1185">Reference proteome</keyword>
<dbReference type="Gene3D" id="2.60.40.10">
    <property type="entry name" value="Immunoglobulins"/>
    <property type="match status" value="19"/>
</dbReference>
<dbReference type="CDD" id="cd00063">
    <property type="entry name" value="FN3"/>
    <property type="match status" value="1"/>
</dbReference>
<dbReference type="SUPFAM" id="SSF49265">
    <property type="entry name" value="Fibronectin type III"/>
    <property type="match status" value="1"/>
</dbReference>
<comment type="subcellular location">
    <subcellularLocation>
        <location evidence="1">Cytoplasm</location>
    </subcellularLocation>
</comment>
<feature type="domain" description="Ig-like" evidence="7">
    <location>
        <begin position="1522"/>
        <end position="1606"/>
    </location>
</feature>
<feature type="domain" description="Ig-like" evidence="7">
    <location>
        <begin position="1159"/>
        <end position="1246"/>
    </location>
</feature>
<keyword evidence="2" id="KW-0963">Cytoplasm</keyword>
<feature type="domain" description="Ig-like" evidence="7">
    <location>
        <begin position="1619"/>
        <end position="1698"/>
    </location>
</feature>
<dbReference type="InterPro" id="IPR003599">
    <property type="entry name" value="Ig_sub"/>
</dbReference>
<dbReference type="PROSITE" id="PS50835">
    <property type="entry name" value="IG_LIKE"/>
    <property type="match status" value="14"/>
</dbReference>
<dbReference type="FunFam" id="2.60.40.10:FF:001811">
    <property type="entry name" value="Obscurin like 1"/>
    <property type="match status" value="1"/>
</dbReference>
<dbReference type="Pfam" id="PF07679">
    <property type="entry name" value="I-set"/>
    <property type="match status" value="15"/>
</dbReference>
<dbReference type="FunFam" id="2.60.40.10:FF:001752">
    <property type="entry name" value="obscurin-like isoform X3"/>
    <property type="match status" value="1"/>
</dbReference>
<evidence type="ECO:0000256" key="1">
    <source>
        <dbReference type="ARBA" id="ARBA00004496"/>
    </source>
</evidence>
<keyword evidence="3" id="KW-0597">Phosphoprotein</keyword>
<dbReference type="FunFam" id="2.60.40.10:FF:000393">
    <property type="entry name" value="Putative obscurin-like protein 1"/>
    <property type="match status" value="1"/>
</dbReference>
<keyword evidence="6" id="KW-0393">Immunoglobulin domain</keyword>
<sequence length="1800" mass="202929">MDVFGGAPRFLAYPRPVVVQSGTDAVLKCQIGGDPRPAVIWERNNEKIHPEGRYRLFEDGNVYNLIITSVTVEDSGQYICKAKNCIGETYAAATLKVEGEAQEMEFREENKPRFLIKPLSTRVGRGEDAVFSCKLWGNPRPEVMWEKDGKKLNEIFESTHFAISYQDGGWFQLKIFKTRAPDGGVYTCKARNEFGESLAGAVLLVDAGPGHEDEGNPKVKMFAVTEGKHAKFRCYVTGKPKPEILWRKDGRLILSGRRYLLYEDREGYFTLKVLYCKQQDNGVYVCSASNTAGQTLSAVHLIVKDPPVRFKQPLNDLQVWERDLAVLECEVPEDSVPITWYLEDRRLQPGAKYGMEEWGTKRRLTIRDIGVDDDGIYLCEMADGGRSIAEVTVKGTIVRKLPRKVDVLEGENAAFCVEVEEEEMDIHWYKDGTELRETHQTILKSFGRTHILVFVNTTPQDSGLVMFYVGRSKTSSQLRVKAARHCPPSCPIGVQINTERANAALLSWFPAQDSRKNPPSGYIIERQEVVSQEWLQCLTTDSATSVEILGDSVPCEADYRFRICSVNKYGRSGNVEFPRAVHLVPVARIQAPLQDALVPEGQDACFTIELSASVIGTWFLNGNQLQDDERFSIRRSRTHQSLRIRGVRDTDNGAEITFIAYGIRDSAALYIQAPLVKFTPLSEMDRNKFVEVGNPIVLYCELSDPEAPVRWYKNGVELQTMEGLHIQSEGTMRRIVIQSADFSHSGVYSCDAIDDVIRFNVEPVHILKYILSCPIVLQCEVSDSTAQVQWYKDGDQLLVESGVDFNSDDCMRTLSIQSAHPSHAGVYSCTTKDDVIKFHVEIKGDFDQICSCLLAVIASVPLTRVCEISDPTAQVSWLKDGVELQDSGLDIQSEGTMRKMIIQSAELKHSGMYSCEAVDDRIAFKVDVAAPPVMFSAVPEIEKNKSVEAGWPIILQCEISDPTALVQWYKDGIQLLPQSGFRFHWVKAFFSTFRQIHSCCFIEIVLSCELSRPNGKVTWFKDGQKLQESENIKLKTEGPYRRLKILRSGVEDSGEYVCDTADDSIFFNLNIKETKCRFVASDAIVLKCEISRANGVVSWLKDNENIEGNEHLICEEEGTFRSLIVLSKIHKTYTFSLSLGKYPQKKTLSTTLKVPLEAPVSIVGNLEKPEHHILMTGDELILECEVSRVNAIVQWYYNGCLLQEDSRTHIESRETTRKLVLSGLQTSDSGEYLCDAIDDKMIARLTVQEPPFKFNKKDERTNISAYEEDSVTLRATVNRVNAPVKWQRGLEPIRGDRFHTTSDGNNHYLTINPLKRCDTGEYTCHVESDKMHFSVHVKGKTREWVKFSKPLENVVGLKGSDVVLKCELYKSKGDVQWFKSSQEIAPNRHFTIRAEGRVRSLTIHDVTEDDAGEYACESKDERTSATVIFKSLYRSLMPCLTEIQTYERETASFEVELSHSNVEGVWQKDGHILKNNNRLRMTAKGRVHSLTISNLNLDDTGTYIFSVDNIRSIARLEVKEIPVSILKKLEDIRQPEGSGVTLECELSRHNVDIKWTKNDVQLKPGKNHRIYSMGRKCFLQILKCELGDSGLYMCDAGDATTSCTVDIYGNKRKSVRLSPHLSDLDIQEGQNAVFMCEVSLDDVPGQWFKNGEKIKPTSTIKIRQEGTKHFLLICNVKEDDSGEIKFVAKNLETTACLEVEALPANIVKPLQDKTALEKTRVILDCTVTNPRCSIRWYKGPNVILPSERFEICSEGCYRKLVIPQVLLEDEGTYSVQVGNYTSSAKLTVEGKANSVLSNQL</sequence>
<feature type="domain" description="Ig-like" evidence="7">
    <location>
        <begin position="306"/>
        <end position="392"/>
    </location>
</feature>
<dbReference type="InterPro" id="IPR013098">
    <property type="entry name" value="Ig_I-set"/>
</dbReference>
<protein>
    <submittedName>
        <fullName evidence="9">Obscurin like cytoskeletal adaptor 1b</fullName>
    </submittedName>
</protein>
<evidence type="ECO:0000313" key="10">
    <source>
        <dbReference type="Proteomes" id="UP000472262"/>
    </source>
</evidence>
<feature type="domain" description="Ig-like" evidence="7">
    <location>
        <begin position="217"/>
        <end position="297"/>
    </location>
</feature>
<dbReference type="Pfam" id="PF13927">
    <property type="entry name" value="Ig_3"/>
    <property type="match status" value="2"/>
</dbReference>
<feature type="domain" description="Ig-like" evidence="7">
    <location>
        <begin position="866"/>
        <end position="917"/>
    </location>
</feature>
<proteinExistence type="predicted"/>
<dbReference type="SMART" id="SM00408">
    <property type="entry name" value="IGc2"/>
    <property type="match status" value="14"/>
</dbReference>
<dbReference type="Ensembl" id="ENSSGRT00000033079.1">
    <property type="protein sequence ID" value="ENSSGRP00000030802.1"/>
    <property type="gene ID" value="ENSSGRG00000017300.1"/>
</dbReference>
<evidence type="ECO:0000259" key="7">
    <source>
        <dbReference type="PROSITE" id="PS50835"/>
    </source>
</evidence>
<keyword evidence="4" id="KW-0677">Repeat</keyword>
<feature type="domain" description="Ig-like" evidence="7">
    <location>
        <begin position="112"/>
        <end position="199"/>
    </location>
</feature>
<dbReference type="PROSITE" id="PS50853">
    <property type="entry name" value="FN3"/>
    <property type="match status" value="1"/>
</dbReference>
<evidence type="ECO:0000313" key="9">
    <source>
        <dbReference type="Ensembl" id="ENSSGRP00000030802.1"/>
    </source>
</evidence>
<feature type="domain" description="Ig-like" evidence="7">
    <location>
        <begin position="931"/>
        <end position="1058"/>
    </location>
</feature>
<dbReference type="GO" id="GO:0005737">
    <property type="term" value="C:cytoplasm"/>
    <property type="evidence" value="ECO:0007669"/>
    <property type="project" value="UniProtKB-SubCell"/>
</dbReference>
<feature type="domain" description="Ig-like" evidence="7">
    <location>
        <begin position="1703"/>
        <end position="1787"/>
    </location>
</feature>
<dbReference type="InterPro" id="IPR003961">
    <property type="entry name" value="FN3_dom"/>
</dbReference>
<accession>A0A672M2S5</accession>